<evidence type="ECO:0000256" key="1">
    <source>
        <dbReference type="ARBA" id="ARBA00009437"/>
    </source>
</evidence>
<dbReference type="InterPro" id="IPR036388">
    <property type="entry name" value="WH-like_DNA-bd_sf"/>
</dbReference>
<dbReference type="InterPro" id="IPR036390">
    <property type="entry name" value="WH_DNA-bd_sf"/>
</dbReference>
<dbReference type="SUPFAM" id="SSF46785">
    <property type="entry name" value="Winged helix' DNA-binding domain"/>
    <property type="match status" value="1"/>
</dbReference>
<dbReference type="RefSeq" id="WP_284298187.1">
    <property type="nucleotide sequence ID" value="NZ_BSSV01000004.1"/>
</dbReference>
<dbReference type="CDD" id="cd08422">
    <property type="entry name" value="PBP2_CrgA_like"/>
    <property type="match status" value="1"/>
</dbReference>
<dbReference type="InterPro" id="IPR058163">
    <property type="entry name" value="LysR-type_TF_proteobact-type"/>
</dbReference>
<accession>A0ABQ6HG99</accession>
<dbReference type="EMBL" id="BSSV01000004">
    <property type="protein sequence ID" value="GLX85765.1"/>
    <property type="molecule type" value="Genomic_DNA"/>
</dbReference>
<organism evidence="6 7">
    <name type="scientific">Thalassotalea loyana</name>
    <dbReference type="NCBI Taxonomy" id="280483"/>
    <lineage>
        <taxon>Bacteria</taxon>
        <taxon>Pseudomonadati</taxon>
        <taxon>Pseudomonadota</taxon>
        <taxon>Gammaproteobacteria</taxon>
        <taxon>Alteromonadales</taxon>
        <taxon>Colwelliaceae</taxon>
        <taxon>Thalassotalea</taxon>
    </lineage>
</organism>
<keyword evidence="2" id="KW-0805">Transcription regulation</keyword>
<dbReference type="Pfam" id="PF00126">
    <property type="entry name" value="HTH_1"/>
    <property type="match status" value="1"/>
</dbReference>
<name>A0ABQ6HG99_9GAMM</name>
<dbReference type="Gene3D" id="1.10.10.10">
    <property type="entry name" value="Winged helix-like DNA-binding domain superfamily/Winged helix DNA-binding domain"/>
    <property type="match status" value="1"/>
</dbReference>
<evidence type="ECO:0000259" key="5">
    <source>
        <dbReference type="PROSITE" id="PS50931"/>
    </source>
</evidence>
<dbReference type="InterPro" id="IPR005119">
    <property type="entry name" value="LysR_subst-bd"/>
</dbReference>
<evidence type="ECO:0000256" key="3">
    <source>
        <dbReference type="ARBA" id="ARBA00023125"/>
    </source>
</evidence>
<dbReference type="Gene3D" id="3.40.190.290">
    <property type="match status" value="1"/>
</dbReference>
<dbReference type="PROSITE" id="PS50931">
    <property type="entry name" value="HTH_LYSR"/>
    <property type="match status" value="1"/>
</dbReference>
<dbReference type="SUPFAM" id="SSF53850">
    <property type="entry name" value="Periplasmic binding protein-like II"/>
    <property type="match status" value="1"/>
</dbReference>
<sequence length="291" mass="32990">MHLEQLRLFAELVNHGSYTKTADVLGVSKAYISKQIKALESDLKCQLLLRNTRSMRLTSAGATLNERAQKLTSFWQETQQLIQRQEEELEGVVRFTAPTGLMQSALFQLVEVTHKMYPGIELVCETGNETHNLVSEPYDFAIRITNTPPQDMVAVNLMTSNYVCCASPKFIAEHGQPTVPAELNDFSCISLFYWRNWSFMESGKHAEVSVNPKYQFSDNSLLKQASLAGLGITRLPKYLIEEELAAGSLVPILKDYQGESRDVYLLYPQDLNRSERVKRILNVVKQCFAQD</sequence>
<keyword evidence="4" id="KW-0804">Transcription</keyword>
<proteinExistence type="inferred from homology"/>
<dbReference type="Pfam" id="PF03466">
    <property type="entry name" value="LysR_substrate"/>
    <property type="match status" value="1"/>
</dbReference>
<evidence type="ECO:0000256" key="2">
    <source>
        <dbReference type="ARBA" id="ARBA00023015"/>
    </source>
</evidence>
<dbReference type="InterPro" id="IPR000847">
    <property type="entry name" value="LysR_HTH_N"/>
</dbReference>
<dbReference type="PANTHER" id="PTHR30537:SF5">
    <property type="entry name" value="HTH-TYPE TRANSCRIPTIONAL ACTIVATOR TTDR-RELATED"/>
    <property type="match status" value="1"/>
</dbReference>
<evidence type="ECO:0000313" key="6">
    <source>
        <dbReference type="EMBL" id="GLX85765.1"/>
    </source>
</evidence>
<comment type="similarity">
    <text evidence="1">Belongs to the LysR transcriptional regulatory family.</text>
</comment>
<keyword evidence="3" id="KW-0238">DNA-binding</keyword>
<protein>
    <submittedName>
        <fullName evidence="6">LysR family transcriptional regulator</fullName>
    </submittedName>
</protein>
<evidence type="ECO:0000313" key="7">
    <source>
        <dbReference type="Proteomes" id="UP001157134"/>
    </source>
</evidence>
<gene>
    <name evidence="6" type="ORF">tloyanaT_20170</name>
</gene>
<keyword evidence="7" id="KW-1185">Reference proteome</keyword>
<feature type="domain" description="HTH lysR-type" evidence="5">
    <location>
        <begin position="1"/>
        <end position="58"/>
    </location>
</feature>
<evidence type="ECO:0000256" key="4">
    <source>
        <dbReference type="ARBA" id="ARBA00023163"/>
    </source>
</evidence>
<dbReference type="PANTHER" id="PTHR30537">
    <property type="entry name" value="HTH-TYPE TRANSCRIPTIONAL REGULATOR"/>
    <property type="match status" value="1"/>
</dbReference>
<reference evidence="6 7" key="1">
    <citation type="submission" date="2023-03" db="EMBL/GenBank/DDBJ databases">
        <title>Thalassotalea loyana LMG 22536T draft genome sequence.</title>
        <authorList>
            <person name="Sawabe T."/>
        </authorList>
    </citation>
    <scope>NUCLEOTIDE SEQUENCE [LARGE SCALE GENOMIC DNA]</scope>
    <source>
        <strain evidence="6 7">LMG 22536</strain>
    </source>
</reference>
<comment type="caution">
    <text evidence="6">The sequence shown here is derived from an EMBL/GenBank/DDBJ whole genome shotgun (WGS) entry which is preliminary data.</text>
</comment>
<dbReference type="Proteomes" id="UP001157134">
    <property type="component" value="Unassembled WGS sequence"/>
</dbReference>